<keyword evidence="1 3" id="KW-0413">Isomerase</keyword>
<dbReference type="GO" id="GO:0000455">
    <property type="term" value="P:enzyme-directed rRNA pseudouridine synthesis"/>
    <property type="evidence" value="ECO:0007669"/>
    <property type="project" value="TreeGrafter"/>
</dbReference>
<dbReference type="PANTHER" id="PTHR21600:SF56">
    <property type="entry name" value="TRNA PSEUDOURIDINE SYNTHASE C"/>
    <property type="match status" value="1"/>
</dbReference>
<evidence type="ECO:0000313" key="3">
    <source>
        <dbReference type="EMBL" id="VEB42842.1"/>
    </source>
</evidence>
<dbReference type="InterPro" id="IPR006145">
    <property type="entry name" value="PsdUridine_synth_RsuA/RluA"/>
</dbReference>
<dbReference type="AlphaFoldDB" id="A0A447TD92"/>
<dbReference type="InterPro" id="IPR050188">
    <property type="entry name" value="RluA_PseudoU_synthase"/>
</dbReference>
<dbReference type="GO" id="GO:0160149">
    <property type="term" value="F:tRNA pseudouridine(65) synthase activity"/>
    <property type="evidence" value="ECO:0007669"/>
    <property type="project" value="UniProtKB-EC"/>
</dbReference>
<organism evidence="3 4">
    <name type="scientific">Chromobacterium violaceum</name>
    <dbReference type="NCBI Taxonomy" id="536"/>
    <lineage>
        <taxon>Bacteria</taxon>
        <taxon>Pseudomonadati</taxon>
        <taxon>Pseudomonadota</taxon>
        <taxon>Betaproteobacteria</taxon>
        <taxon>Neisseriales</taxon>
        <taxon>Chromobacteriaceae</taxon>
        <taxon>Chromobacterium</taxon>
    </lineage>
</organism>
<reference evidence="3 4" key="1">
    <citation type="submission" date="2018-12" db="EMBL/GenBank/DDBJ databases">
        <authorList>
            <consortium name="Pathogen Informatics"/>
        </authorList>
    </citation>
    <scope>NUCLEOTIDE SEQUENCE [LARGE SCALE GENOMIC DNA]</scope>
    <source>
        <strain evidence="3 4">NCTC9695</strain>
    </source>
</reference>
<dbReference type="PANTHER" id="PTHR21600">
    <property type="entry name" value="MITOCHONDRIAL RNA PSEUDOURIDINE SYNTHASE"/>
    <property type="match status" value="1"/>
</dbReference>
<evidence type="ECO:0000259" key="2">
    <source>
        <dbReference type="Pfam" id="PF00849"/>
    </source>
</evidence>
<proteinExistence type="predicted"/>
<evidence type="ECO:0000313" key="4">
    <source>
        <dbReference type="Proteomes" id="UP000275777"/>
    </source>
</evidence>
<sequence length="101" mass="11698">METAPQPAVTDYRTLARVELPIMVERYPTSRYSLLELEPQTGRKHQLRRHLKHIAHPIIGDSTHGKGRHNRMFADQLDCRRMLLACVEMRLTHPITGQPCC</sequence>
<name>A0A447TD92_CHRVL</name>
<dbReference type="EC" id="5.4.99.26" evidence="3"/>
<gene>
    <name evidence="3" type="primary">truC</name>
    <name evidence="3" type="ORF">NCTC9695_03294</name>
</gene>
<feature type="domain" description="Pseudouridine synthase RsuA/RluA-like" evidence="2">
    <location>
        <begin position="6"/>
        <end position="53"/>
    </location>
</feature>
<dbReference type="SUPFAM" id="SSF55120">
    <property type="entry name" value="Pseudouridine synthase"/>
    <property type="match status" value="1"/>
</dbReference>
<dbReference type="Gene3D" id="3.30.2350.10">
    <property type="entry name" value="Pseudouridine synthase"/>
    <property type="match status" value="1"/>
</dbReference>
<accession>A0A447TD92</accession>
<evidence type="ECO:0000256" key="1">
    <source>
        <dbReference type="ARBA" id="ARBA00023235"/>
    </source>
</evidence>
<dbReference type="EMBL" id="LR134182">
    <property type="protein sequence ID" value="VEB42842.1"/>
    <property type="molecule type" value="Genomic_DNA"/>
</dbReference>
<dbReference type="Pfam" id="PF00849">
    <property type="entry name" value="PseudoU_synth_2"/>
    <property type="match status" value="1"/>
</dbReference>
<dbReference type="InterPro" id="IPR020103">
    <property type="entry name" value="PsdUridine_synth_cat_dom_sf"/>
</dbReference>
<protein>
    <submittedName>
        <fullName evidence="3">tRNA pseudouridine synthase C</fullName>
        <ecNumber evidence="3">5.4.99.26</ecNumber>
    </submittedName>
</protein>
<dbReference type="Proteomes" id="UP000275777">
    <property type="component" value="Chromosome"/>
</dbReference>
<dbReference type="GO" id="GO:0003723">
    <property type="term" value="F:RNA binding"/>
    <property type="evidence" value="ECO:0007669"/>
    <property type="project" value="InterPro"/>
</dbReference>